<dbReference type="Pfam" id="PF03319">
    <property type="entry name" value="EutN_CcmL"/>
    <property type="match status" value="1"/>
</dbReference>
<dbReference type="AlphaFoldDB" id="A0A810Q8G5"/>
<evidence type="ECO:0000313" key="4">
    <source>
        <dbReference type="EMBL" id="BCK84264.1"/>
    </source>
</evidence>
<dbReference type="Proteomes" id="UP000679848">
    <property type="component" value="Chromosome"/>
</dbReference>
<keyword evidence="2" id="KW-1282">Carboxysome</keyword>
<name>A0A810Q8G5_9FIRM</name>
<dbReference type="RefSeq" id="WP_213543070.1">
    <property type="nucleotide sequence ID" value="NZ_AP023420.1"/>
</dbReference>
<dbReference type="InterPro" id="IPR036677">
    <property type="entry name" value="EutN_CcmL_sf"/>
</dbReference>
<evidence type="ECO:0000256" key="1">
    <source>
        <dbReference type="ARBA" id="ARBA00023587"/>
    </source>
</evidence>
<organism evidence="4 5">
    <name type="scientific">Pusillibacter faecalis</name>
    <dbReference type="NCBI Taxonomy" id="2714358"/>
    <lineage>
        <taxon>Bacteria</taxon>
        <taxon>Bacillati</taxon>
        <taxon>Bacillota</taxon>
        <taxon>Clostridia</taxon>
        <taxon>Eubacteriales</taxon>
        <taxon>Oscillospiraceae</taxon>
        <taxon>Pusillibacter</taxon>
    </lineage>
</organism>
<evidence type="ECO:0000256" key="2">
    <source>
        <dbReference type="ARBA" id="ARBA00023669"/>
    </source>
</evidence>
<keyword evidence="3" id="KW-1283">Bacterial microcompartment</keyword>
<evidence type="ECO:0000256" key="3">
    <source>
        <dbReference type="ARBA" id="ARBA00024446"/>
    </source>
</evidence>
<reference evidence="4" key="1">
    <citation type="submission" date="2020-09" db="EMBL/GenBank/DDBJ databases">
        <title>New species isolated from human feces.</title>
        <authorList>
            <person name="Kitahara M."/>
            <person name="Shigeno Y."/>
            <person name="Shime M."/>
            <person name="Matsumoto Y."/>
            <person name="Nakamura S."/>
            <person name="Motooka D."/>
            <person name="Fukuoka S."/>
            <person name="Nishikawa H."/>
            <person name="Benno Y."/>
        </authorList>
    </citation>
    <scope>NUCLEOTIDE SEQUENCE</scope>
    <source>
        <strain evidence="4">MM59</strain>
    </source>
</reference>
<evidence type="ECO:0000313" key="5">
    <source>
        <dbReference type="Proteomes" id="UP000679848"/>
    </source>
</evidence>
<dbReference type="PANTHER" id="PTHR36539">
    <property type="entry name" value="ETHANOLAMINE UTILIZATION PROTEIN EUTN"/>
    <property type="match status" value="1"/>
</dbReference>
<dbReference type="SUPFAM" id="SSF159133">
    <property type="entry name" value="EutN/CcmL-like"/>
    <property type="match status" value="1"/>
</dbReference>
<comment type="subcellular location">
    <subcellularLocation>
        <location evidence="1">Carboxysome</location>
    </subcellularLocation>
</comment>
<keyword evidence="5" id="KW-1185">Reference proteome</keyword>
<protein>
    <recommendedName>
        <fullName evidence="6">Ethanolamine utilization protein EutN</fullName>
    </recommendedName>
</protein>
<dbReference type="PANTHER" id="PTHR36539:SF1">
    <property type="entry name" value="BACTERIAL MICROCOMPARTMENT SHELL VERTEX PROTEIN EUTN"/>
    <property type="match status" value="1"/>
</dbReference>
<sequence>MILCKVIGNVAAQQKEESLVGKRMLLCQTEETGKLERVVAVDLVGAGVGSEVLVSRQYGGAQGYIDLYIIGIVDMISEG</sequence>
<evidence type="ECO:0008006" key="6">
    <source>
        <dbReference type="Google" id="ProtNLM"/>
    </source>
</evidence>
<dbReference type="EMBL" id="AP023420">
    <property type="protein sequence ID" value="BCK84264.1"/>
    <property type="molecule type" value="Genomic_DNA"/>
</dbReference>
<gene>
    <name evidence="4" type="ORF">MM59RIKEN_15830</name>
</gene>
<proteinExistence type="predicted"/>
<dbReference type="GO" id="GO:0031470">
    <property type="term" value="C:carboxysome"/>
    <property type="evidence" value="ECO:0007669"/>
    <property type="project" value="UniProtKB-SubCell"/>
</dbReference>
<dbReference type="InterPro" id="IPR004992">
    <property type="entry name" value="EutN_CcmL"/>
</dbReference>
<dbReference type="PROSITE" id="PS51932">
    <property type="entry name" value="BMV"/>
    <property type="match status" value="1"/>
</dbReference>
<dbReference type="Gene3D" id="2.40.50.220">
    <property type="entry name" value="EutN/Ccml"/>
    <property type="match status" value="1"/>
</dbReference>
<accession>A0A810Q8G5</accession>
<dbReference type="KEGG" id="pfaa:MM59RIKEN_15830"/>